<dbReference type="Pfam" id="PF03255">
    <property type="entry name" value="ACCA"/>
    <property type="match status" value="1"/>
</dbReference>
<evidence type="ECO:0000256" key="6">
    <source>
        <dbReference type="ARBA" id="ARBA00022832"/>
    </source>
</evidence>
<dbReference type="UniPathway" id="UPA00655">
    <property type="reaction ID" value="UER00711"/>
</dbReference>
<evidence type="ECO:0000256" key="5">
    <source>
        <dbReference type="ARBA" id="ARBA00022741"/>
    </source>
</evidence>
<dbReference type="InterPro" id="IPR029045">
    <property type="entry name" value="ClpP/crotonase-like_dom_sf"/>
</dbReference>
<dbReference type="AlphaFoldDB" id="A0A0D4CLX0"/>
<feature type="domain" description="CoA carboxyltransferase C-terminal" evidence="11">
    <location>
        <begin position="1"/>
        <end position="237"/>
    </location>
</feature>
<dbReference type="NCBIfam" id="NF041504">
    <property type="entry name" value="AccA_sub"/>
    <property type="match status" value="1"/>
</dbReference>
<dbReference type="PANTHER" id="PTHR42853:SF3">
    <property type="entry name" value="ACETYL-COENZYME A CARBOXYLASE CARBOXYL TRANSFERASE SUBUNIT ALPHA, CHLOROPLASTIC"/>
    <property type="match status" value="1"/>
</dbReference>
<dbReference type="SUPFAM" id="SSF52096">
    <property type="entry name" value="ClpP/crotonase"/>
    <property type="match status" value="1"/>
</dbReference>
<reference evidence="12 13" key="1">
    <citation type="journal article" date="2012" name="J. Bacteriol.">
        <title>Genome sequence of Lactobacillus mucosae LM1, isolated from piglet feces.</title>
        <authorList>
            <person name="Lee J.H."/>
            <person name="Valeriano V.D."/>
            <person name="Shin Y.R."/>
            <person name="Chae J.P."/>
            <person name="Kim G.B."/>
            <person name="Ham J.S."/>
            <person name="Chun J."/>
            <person name="Kang D.K."/>
        </authorList>
    </citation>
    <scope>NUCLEOTIDE SEQUENCE [LARGE SCALE GENOMIC DNA]</scope>
    <source>
        <strain evidence="12 13">LM1</strain>
    </source>
</reference>
<accession>A0A0D4CLX0</accession>
<dbReference type="Gene3D" id="3.90.226.10">
    <property type="entry name" value="2-enoyl-CoA Hydratase, Chain A, domain 1"/>
    <property type="match status" value="1"/>
</dbReference>
<dbReference type="GO" id="GO:0016743">
    <property type="term" value="F:carboxyl- or carbamoyltransferase activity"/>
    <property type="evidence" value="ECO:0007669"/>
    <property type="project" value="InterPro"/>
</dbReference>
<keyword evidence="9" id="KW-0275">Fatty acid biosynthesis</keyword>
<keyword evidence="7" id="KW-0067">ATP-binding</keyword>
<evidence type="ECO:0000256" key="10">
    <source>
        <dbReference type="ARBA" id="ARBA00049152"/>
    </source>
</evidence>
<protein>
    <recommendedName>
        <fullName evidence="2">acetyl-CoA carboxytransferase</fullName>
        <ecNumber evidence="2">2.1.3.15</ecNumber>
    </recommendedName>
</protein>
<evidence type="ECO:0000256" key="9">
    <source>
        <dbReference type="ARBA" id="ARBA00023160"/>
    </source>
</evidence>
<dbReference type="EC" id="2.1.3.15" evidence="2"/>
<dbReference type="PRINTS" id="PR01069">
    <property type="entry name" value="ACCCTRFRASEA"/>
</dbReference>
<keyword evidence="4" id="KW-0808">Transferase</keyword>
<evidence type="ECO:0000256" key="8">
    <source>
        <dbReference type="ARBA" id="ARBA00023098"/>
    </source>
</evidence>
<dbReference type="InterPro" id="IPR001095">
    <property type="entry name" value="Acetyl_CoA_COase_a_su"/>
</dbReference>
<keyword evidence="3" id="KW-0444">Lipid biosynthesis</keyword>
<evidence type="ECO:0000256" key="1">
    <source>
        <dbReference type="ARBA" id="ARBA00004956"/>
    </source>
</evidence>
<dbReference type="GO" id="GO:0009317">
    <property type="term" value="C:acetyl-CoA carboxylase complex"/>
    <property type="evidence" value="ECO:0007669"/>
    <property type="project" value="InterPro"/>
</dbReference>
<dbReference type="GO" id="GO:0005524">
    <property type="term" value="F:ATP binding"/>
    <property type="evidence" value="ECO:0007669"/>
    <property type="project" value="UniProtKB-KW"/>
</dbReference>
<name>A0A0D4CLX0_LIMMU</name>
<evidence type="ECO:0000256" key="2">
    <source>
        <dbReference type="ARBA" id="ARBA00011883"/>
    </source>
</evidence>
<keyword evidence="6" id="KW-0276">Fatty acid metabolism</keyword>
<dbReference type="STRING" id="1130798.LBLM1_09360"/>
<dbReference type="PANTHER" id="PTHR42853">
    <property type="entry name" value="ACETYL-COENZYME A CARBOXYLASE CARBOXYL TRANSFERASE SUBUNIT ALPHA"/>
    <property type="match status" value="1"/>
</dbReference>
<comment type="catalytic activity">
    <reaction evidence="10">
        <text>N(6)-carboxybiotinyl-L-lysyl-[protein] + acetyl-CoA = N(6)-biotinyl-L-lysyl-[protein] + malonyl-CoA</text>
        <dbReference type="Rhea" id="RHEA:54728"/>
        <dbReference type="Rhea" id="RHEA-COMP:10505"/>
        <dbReference type="Rhea" id="RHEA-COMP:10506"/>
        <dbReference type="ChEBI" id="CHEBI:57288"/>
        <dbReference type="ChEBI" id="CHEBI:57384"/>
        <dbReference type="ChEBI" id="CHEBI:83144"/>
        <dbReference type="ChEBI" id="CHEBI:83145"/>
        <dbReference type="EC" id="2.1.3.15"/>
    </reaction>
</comment>
<evidence type="ECO:0000313" key="13">
    <source>
        <dbReference type="Proteomes" id="UP000003645"/>
    </source>
</evidence>
<keyword evidence="13" id="KW-1185">Reference proteome</keyword>
<sequence>MSEKTAVEIVKAARSEEKITSAEILTQLFSDFIELHGDRSGTDDPAIKGGIADFHGQAVTVITTDRGQSIEERMACHFGCPEPGGYRKSLRLIKQAQKFGRPVFCFVNTPGAYPGQSAEENGQGSAIAQNLLEISKLAIPIITVVFGEGGSGGALALACGDEVWMLENSTYSILSPEGFASILWKDSSRAAETAEIMQLTPQALKKQGVIEGIIAEPTDHQAVIANLDAVLTRELAALQKLTPAELLQHRQQRFRKF</sequence>
<keyword evidence="5" id="KW-0547">Nucleotide-binding</keyword>
<keyword evidence="8" id="KW-0443">Lipid metabolism</keyword>
<evidence type="ECO:0000256" key="4">
    <source>
        <dbReference type="ARBA" id="ARBA00022679"/>
    </source>
</evidence>
<dbReference type="GO" id="GO:0006633">
    <property type="term" value="P:fatty acid biosynthetic process"/>
    <property type="evidence" value="ECO:0007669"/>
    <property type="project" value="UniProtKB-KW"/>
</dbReference>
<evidence type="ECO:0000259" key="11">
    <source>
        <dbReference type="PROSITE" id="PS50989"/>
    </source>
</evidence>
<comment type="pathway">
    <text evidence="1">Lipid metabolism; malonyl-CoA biosynthesis; malonyl-CoA from acetyl-CoA: step 1/1.</text>
</comment>
<dbReference type="GO" id="GO:0003989">
    <property type="term" value="F:acetyl-CoA carboxylase activity"/>
    <property type="evidence" value="ECO:0007669"/>
    <property type="project" value="InterPro"/>
</dbReference>
<dbReference type="EMBL" id="CP011013">
    <property type="protein sequence ID" value="AJT51147.1"/>
    <property type="molecule type" value="Genomic_DNA"/>
</dbReference>
<gene>
    <name evidence="12" type="ORF">LBLM1_09360</name>
</gene>
<dbReference type="Proteomes" id="UP000003645">
    <property type="component" value="Chromosome"/>
</dbReference>
<dbReference type="KEGG" id="lmu:LBLM1_09360"/>
<dbReference type="RefSeq" id="WP_006500445.1">
    <property type="nucleotide sequence ID" value="NZ_CP011013.1"/>
</dbReference>
<evidence type="ECO:0000256" key="7">
    <source>
        <dbReference type="ARBA" id="ARBA00022840"/>
    </source>
</evidence>
<dbReference type="HOGENOM" id="CLU_015486_0_2_9"/>
<organism evidence="12 13">
    <name type="scientific">Limosilactobacillus mucosae LM1</name>
    <dbReference type="NCBI Taxonomy" id="1130798"/>
    <lineage>
        <taxon>Bacteria</taxon>
        <taxon>Bacillati</taxon>
        <taxon>Bacillota</taxon>
        <taxon>Bacilli</taxon>
        <taxon>Lactobacillales</taxon>
        <taxon>Lactobacillaceae</taxon>
        <taxon>Limosilactobacillus</taxon>
    </lineage>
</organism>
<dbReference type="InterPro" id="IPR011763">
    <property type="entry name" value="COA_CT_C"/>
</dbReference>
<dbReference type="PROSITE" id="PS50989">
    <property type="entry name" value="COA_CT_CTER"/>
    <property type="match status" value="1"/>
</dbReference>
<dbReference type="GO" id="GO:2001295">
    <property type="term" value="P:malonyl-CoA biosynthetic process"/>
    <property type="evidence" value="ECO:0007669"/>
    <property type="project" value="UniProtKB-UniPathway"/>
</dbReference>
<evidence type="ECO:0000256" key="3">
    <source>
        <dbReference type="ARBA" id="ARBA00022516"/>
    </source>
</evidence>
<proteinExistence type="predicted"/>
<evidence type="ECO:0000313" key="12">
    <source>
        <dbReference type="EMBL" id="AJT51147.1"/>
    </source>
</evidence>